<reference evidence="1" key="1">
    <citation type="submission" date="2022-07" db="EMBL/GenBank/DDBJ databases">
        <title>Genome Sequence of Phlebia brevispora.</title>
        <authorList>
            <person name="Buettner E."/>
        </authorList>
    </citation>
    <scope>NUCLEOTIDE SEQUENCE</scope>
    <source>
        <strain evidence="1">MPL23</strain>
    </source>
</reference>
<accession>A0ACC1SCL3</accession>
<dbReference type="Proteomes" id="UP001148662">
    <property type="component" value="Unassembled WGS sequence"/>
</dbReference>
<proteinExistence type="predicted"/>
<dbReference type="EMBL" id="JANHOG010001456">
    <property type="protein sequence ID" value="KAJ3536792.1"/>
    <property type="molecule type" value="Genomic_DNA"/>
</dbReference>
<gene>
    <name evidence="1" type="ORF">NM688_g6789</name>
</gene>
<name>A0ACC1SCL3_9APHY</name>
<organism evidence="1 2">
    <name type="scientific">Phlebia brevispora</name>
    <dbReference type="NCBI Taxonomy" id="194682"/>
    <lineage>
        <taxon>Eukaryota</taxon>
        <taxon>Fungi</taxon>
        <taxon>Dikarya</taxon>
        <taxon>Basidiomycota</taxon>
        <taxon>Agaricomycotina</taxon>
        <taxon>Agaricomycetes</taxon>
        <taxon>Polyporales</taxon>
        <taxon>Meruliaceae</taxon>
        <taxon>Phlebia</taxon>
    </lineage>
</organism>
<evidence type="ECO:0000313" key="2">
    <source>
        <dbReference type="Proteomes" id="UP001148662"/>
    </source>
</evidence>
<evidence type="ECO:0000313" key="1">
    <source>
        <dbReference type="EMBL" id="KAJ3536792.1"/>
    </source>
</evidence>
<sequence>MSEVQDRIWHPNDQVTAAGNGEELRDPEVFKIIENSINELDKDLRELSLDISAHPELKFEEHHAHDVLTTFMEKQGFDVTRHYLLPTAWVARYTHGSGGRTVGVNSEMDALPGVGHACGHNLIAIAGVAVACALKRVLQSRNINGSVVLLGTPGEEGGGGKAILLEKGAYEGIDVCLMCHPAPGPPVSASLSGCLAVQRIQAEYRGHTAHAALAPWEGQNALDAAVSAYTNVAMLRQQIKPTHRVHGVFEGKDWTPNVIPDYAKMLWYIRGPTWAEVEALVPRVVSCLEAGALATACSTEIKKIGGTFELRQNKTLGDEFKSIYESRFGPVDYKYGISSASTDFGHVTYALPALHPGFGIPTEEHGGNHTRAFTKAATTPEAHTACLNVSKSLAAVGVRVLTDDAFFTEVRVPPQAVPFSQLITSHPLFLR</sequence>
<comment type="caution">
    <text evidence="1">The sequence shown here is derived from an EMBL/GenBank/DDBJ whole genome shotgun (WGS) entry which is preliminary data.</text>
</comment>
<protein>
    <submittedName>
        <fullName evidence="1">Uncharacterized protein</fullName>
    </submittedName>
</protein>
<keyword evidence="2" id="KW-1185">Reference proteome</keyword>